<gene>
    <name evidence="2" type="ORF">PENTCL1PPCAC_14253</name>
</gene>
<evidence type="ECO:0000313" key="2">
    <source>
        <dbReference type="EMBL" id="GMS92078.1"/>
    </source>
</evidence>
<dbReference type="Pfam" id="PF10327">
    <property type="entry name" value="7TM_GPCR_Sri"/>
    <property type="match status" value="1"/>
</dbReference>
<evidence type="ECO:0000256" key="1">
    <source>
        <dbReference type="SAM" id="Phobius"/>
    </source>
</evidence>
<feature type="transmembrane region" description="Helical" evidence="1">
    <location>
        <begin position="23"/>
        <end position="53"/>
    </location>
</feature>
<protein>
    <recommendedName>
        <fullName evidence="4">G protein-coupled receptor</fullName>
    </recommendedName>
</protein>
<dbReference type="PANTHER" id="PTHR22941">
    <property type="entry name" value="SERPENTINE RECEPTOR"/>
    <property type="match status" value="1"/>
</dbReference>
<feature type="non-terminal residue" evidence="2">
    <location>
        <position position="1"/>
    </location>
</feature>
<keyword evidence="3" id="KW-1185">Reference proteome</keyword>
<feature type="non-terminal residue" evidence="2">
    <location>
        <position position="134"/>
    </location>
</feature>
<sequence>FFKQTSGFTAAEMARVDCYRMDVIFVLAGFAFFFFAVAIVAVIWLALHIFIILRDTRICMSEKTRSFHKTMTKALLIQAVVFLFFLIAPLLSAFIIFLRNLDFSLLYLAAFMSLHSVVHTASVFGTTPPYRRFL</sequence>
<feature type="transmembrane region" description="Helical" evidence="1">
    <location>
        <begin position="74"/>
        <end position="98"/>
    </location>
</feature>
<feature type="transmembrane region" description="Helical" evidence="1">
    <location>
        <begin position="104"/>
        <end position="124"/>
    </location>
</feature>
<dbReference type="InterPro" id="IPR053220">
    <property type="entry name" value="Nematode_rcpt-like_serp_H"/>
</dbReference>
<keyword evidence="1" id="KW-0472">Membrane</keyword>
<name>A0AAV5TDE6_9BILA</name>
<dbReference type="Proteomes" id="UP001432027">
    <property type="component" value="Unassembled WGS sequence"/>
</dbReference>
<proteinExistence type="predicted"/>
<dbReference type="EMBL" id="BTSX01000004">
    <property type="protein sequence ID" value="GMS92078.1"/>
    <property type="molecule type" value="Genomic_DNA"/>
</dbReference>
<keyword evidence="1" id="KW-0812">Transmembrane</keyword>
<evidence type="ECO:0000313" key="3">
    <source>
        <dbReference type="Proteomes" id="UP001432027"/>
    </source>
</evidence>
<reference evidence="2" key="1">
    <citation type="submission" date="2023-10" db="EMBL/GenBank/DDBJ databases">
        <title>Genome assembly of Pristionchus species.</title>
        <authorList>
            <person name="Yoshida K."/>
            <person name="Sommer R.J."/>
        </authorList>
    </citation>
    <scope>NUCLEOTIDE SEQUENCE</scope>
    <source>
        <strain evidence="2">RS0144</strain>
    </source>
</reference>
<dbReference type="PANTHER" id="PTHR22941:SF26">
    <property type="entry name" value="SERPENTINE RECEPTOR, CLASS H"/>
    <property type="match status" value="1"/>
</dbReference>
<dbReference type="AlphaFoldDB" id="A0AAV5TDE6"/>
<keyword evidence="1" id="KW-1133">Transmembrane helix</keyword>
<evidence type="ECO:0008006" key="4">
    <source>
        <dbReference type="Google" id="ProtNLM"/>
    </source>
</evidence>
<accession>A0AAV5TDE6</accession>
<dbReference type="InterPro" id="IPR019429">
    <property type="entry name" value="7TM_GPCR_serpentine_rcpt_Sri"/>
</dbReference>
<comment type="caution">
    <text evidence="2">The sequence shown here is derived from an EMBL/GenBank/DDBJ whole genome shotgun (WGS) entry which is preliminary data.</text>
</comment>
<organism evidence="2 3">
    <name type="scientific">Pristionchus entomophagus</name>
    <dbReference type="NCBI Taxonomy" id="358040"/>
    <lineage>
        <taxon>Eukaryota</taxon>
        <taxon>Metazoa</taxon>
        <taxon>Ecdysozoa</taxon>
        <taxon>Nematoda</taxon>
        <taxon>Chromadorea</taxon>
        <taxon>Rhabditida</taxon>
        <taxon>Rhabditina</taxon>
        <taxon>Diplogasteromorpha</taxon>
        <taxon>Diplogasteroidea</taxon>
        <taxon>Neodiplogasteridae</taxon>
        <taxon>Pristionchus</taxon>
    </lineage>
</organism>